<dbReference type="InterPro" id="IPR010359">
    <property type="entry name" value="IrrE_HExxH"/>
</dbReference>
<dbReference type="GeneID" id="60893662"/>
<dbReference type="Proteomes" id="UP001222182">
    <property type="component" value="Chromosome"/>
</dbReference>
<reference evidence="3 6" key="1">
    <citation type="submission" date="2020-08" db="EMBL/GenBank/DDBJ databases">
        <title>Enterococcus faecalis SF28073 genome assembly.</title>
        <authorList>
            <person name="Duerkop B.A."/>
            <person name="Johnson C.N."/>
        </authorList>
    </citation>
    <scope>NUCLEOTIDE SEQUENCE [LARGE SCALE GENOMIC DNA]</scope>
    <source>
        <strain evidence="3 6">SF28073</strain>
    </source>
</reference>
<dbReference type="RefSeq" id="WP_002382232.1">
    <property type="nucleotide sequence ID" value="NZ_AP017623.1"/>
</dbReference>
<dbReference type="Proteomes" id="UP000516122">
    <property type="component" value="Chromosome"/>
</dbReference>
<reference evidence="2" key="2">
    <citation type="journal article" date="2023" name="Pathogens">
        <title>Prevalence of Enterococcus spp. and the Whole-Genome Characteristics of Enterococcus faecium and Enterococcus faecalis Strains Isolated from Free-Living Birds in Poland.</title>
        <authorList>
            <person name="Kwit R."/>
            <person name="Zajac M."/>
            <person name="Smialowska-Weglinska A."/>
            <person name="Skarzynska M."/>
            <person name="Bomba A."/>
            <person name="Lalak A."/>
            <person name="Skrzypiec E."/>
            <person name="Wojdat D."/>
            <person name="Koza W."/>
            <person name="Mikos-Wojewoda E."/>
            <person name="Pasim P."/>
            <person name="Skora M."/>
            <person name="Polak M."/>
            <person name="Wiacek J."/>
            <person name="Wasyl D."/>
        </authorList>
    </citation>
    <scope>NUCLEOTIDE SEQUENCE</scope>
    <source>
        <strain evidence="2">691B_2</strain>
    </source>
</reference>
<dbReference type="Pfam" id="PF06114">
    <property type="entry name" value="Peptidase_M78"/>
    <property type="match status" value="1"/>
</dbReference>
<evidence type="ECO:0000313" key="3">
    <source>
        <dbReference type="EMBL" id="QNP38498.1"/>
    </source>
</evidence>
<evidence type="ECO:0000313" key="4">
    <source>
        <dbReference type="EMBL" id="WEH21530.1"/>
    </source>
</evidence>
<reference evidence="4 7" key="3">
    <citation type="submission" date="2023-02" db="EMBL/GenBank/DDBJ databases">
        <title>Results of the 2020 Genomic Proficiency Test for the network of European Union Reference Laboratory for Antimicrobial Resistance assessing whole genome sequencing capacities.</title>
        <authorList>
            <person name="Hoffmann M."/>
            <person name="Luo Y."/>
            <person name="Sorensen L.H."/>
            <person name="Pedersen S.K."/>
            <person name="Hendriksen R.S."/>
        </authorList>
    </citation>
    <scope>NUCLEOTIDE SEQUENCE [LARGE SCALE GENOMIC DNA]</scope>
    <source>
        <strain evidence="4 7">GENOMIC22-006</strain>
    </source>
</reference>
<dbReference type="Proteomes" id="UP001221642">
    <property type="component" value="Chromosome"/>
</dbReference>
<evidence type="ECO:0000313" key="5">
    <source>
        <dbReference type="EMBL" id="WER43874.1"/>
    </source>
</evidence>
<proteinExistence type="predicted"/>
<dbReference type="EMBL" id="JAREWH010000001">
    <property type="protein sequence ID" value="MDN3191424.1"/>
    <property type="molecule type" value="Genomic_DNA"/>
</dbReference>
<sequence length="161" mass="18626">MNGKVNDYEKLVSSIQKDVTVLEIDLYNQTGCYGLYRNGKIYIEKTLSTRQKKNILAEEYGHYQTSVGTILNQNCTENRKQELKARNVALEQLVTLDDLIRCSEAGLSNHYSCAEFLEIDVETLKNVITYYRQKYGATYLYKGRIFEFRDYSVMVLNTGLT</sequence>
<reference evidence="2" key="5">
    <citation type="submission" date="2023-03" db="EMBL/GenBank/DDBJ databases">
        <authorList>
            <person name="Zajac M."/>
            <person name="Kwit R."/>
            <person name="Wasyl D."/>
        </authorList>
    </citation>
    <scope>NUCLEOTIDE SEQUENCE</scope>
    <source>
        <strain evidence="2">691B_2</strain>
    </source>
</reference>
<feature type="domain" description="IrrE N-terminal-like" evidence="1">
    <location>
        <begin position="19"/>
        <end position="125"/>
    </location>
</feature>
<dbReference type="AlphaFoldDB" id="A0A1G1SEG9"/>
<dbReference type="EMBL" id="CP119528">
    <property type="protein sequence ID" value="WER43874.1"/>
    <property type="molecule type" value="Genomic_DNA"/>
</dbReference>
<evidence type="ECO:0000313" key="7">
    <source>
        <dbReference type="Proteomes" id="UP001221642"/>
    </source>
</evidence>
<accession>A0A1G1SEG9</accession>
<evidence type="ECO:0000313" key="8">
    <source>
        <dbReference type="Proteomes" id="UP001222182"/>
    </source>
</evidence>
<name>A0A1G1SEG9_ENTFL</name>
<evidence type="ECO:0000259" key="1">
    <source>
        <dbReference type="Pfam" id="PF06114"/>
    </source>
</evidence>
<protein>
    <submittedName>
        <fullName evidence="3">Toxin</fullName>
    </submittedName>
</protein>
<gene>
    <name evidence="3" type="ORF">H9Q64_04150</name>
    <name evidence="5" type="ORF">P0083_06275</name>
    <name evidence="4" type="ORF">P0D81_10685</name>
    <name evidence="2" type="ORF">P0E79_02825</name>
</gene>
<evidence type="ECO:0000313" key="6">
    <source>
        <dbReference type="Proteomes" id="UP000516122"/>
    </source>
</evidence>
<dbReference type="EMBL" id="CP119159">
    <property type="protein sequence ID" value="WEH21530.1"/>
    <property type="molecule type" value="Genomic_DNA"/>
</dbReference>
<dbReference type="Proteomes" id="UP001173174">
    <property type="component" value="Unassembled WGS sequence"/>
</dbReference>
<reference evidence="5 8" key="4">
    <citation type="submission" date="2023-03" db="EMBL/GenBank/DDBJ databases">
        <title>Complete genome sequence of an Enterococcus faecalis urinary isolate.</title>
        <authorList>
            <person name="Brauer A.L."/>
            <person name="Armbruster C.E."/>
        </authorList>
    </citation>
    <scope>NUCLEOTIDE SEQUENCE [LARGE SCALE GENOMIC DNA]</scope>
    <source>
        <strain evidence="5 8">3143</strain>
    </source>
</reference>
<dbReference type="EMBL" id="CP060804">
    <property type="protein sequence ID" value="QNP38498.1"/>
    <property type="molecule type" value="Genomic_DNA"/>
</dbReference>
<dbReference type="eggNOG" id="COG2856">
    <property type="taxonomic scope" value="Bacteria"/>
</dbReference>
<evidence type="ECO:0000313" key="2">
    <source>
        <dbReference type="EMBL" id="MDN3191424.1"/>
    </source>
</evidence>
<organism evidence="3 6">
    <name type="scientific">Enterococcus faecalis</name>
    <name type="common">Streptococcus faecalis</name>
    <dbReference type="NCBI Taxonomy" id="1351"/>
    <lineage>
        <taxon>Bacteria</taxon>
        <taxon>Bacillati</taxon>
        <taxon>Bacillota</taxon>
        <taxon>Bacilli</taxon>
        <taxon>Lactobacillales</taxon>
        <taxon>Enterococcaceae</taxon>
        <taxon>Enterococcus</taxon>
    </lineage>
</organism>